<accession>A0AAW2XUP1</accession>
<evidence type="ECO:0000259" key="1">
    <source>
        <dbReference type="Pfam" id="PF07727"/>
    </source>
</evidence>
<feature type="domain" description="Reverse transcriptase Ty1/copia-type" evidence="1">
    <location>
        <begin position="2"/>
        <end position="130"/>
    </location>
</feature>
<name>A0AAW2XUP1_9LAMI</name>
<sequence length="244" mass="27570">MQIKRSLYGLKQASRQWNQKFTDKLQAYGFMQSSHDYCLFTKVTSLGLYALLVYVDDVLVVGPSLEIITDIKHYLDGLFTIKDLGVVKYFLGFEVARSDRGLTITQTKYIKDVISDAGINGARTTKTPLLVGIKFHTDAGNPLPNPVSYRRLICRLLYLRFSRPDISHASQQLHQFLQDPCKQHWDATMHLVRYLKGTLHIGLFFPTEAAPSLTAYCDAGWAACLDTRRSLTGYCIFFGSALIS</sequence>
<organism evidence="2">
    <name type="scientific">Sesamum latifolium</name>
    <dbReference type="NCBI Taxonomy" id="2727402"/>
    <lineage>
        <taxon>Eukaryota</taxon>
        <taxon>Viridiplantae</taxon>
        <taxon>Streptophyta</taxon>
        <taxon>Embryophyta</taxon>
        <taxon>Tracheophyta</taxon>
        <taxon>Spermatophyta</taxon>
        <taxon>Magnoliopsida</taxon>
        <taxon>eudicotyledons</taxon>
        <taxon>Gunneridae</taxon>
        <taxon>Pentapetalae</taxon>
        <taxon>asterids</taxon>
        <taxon>lamiids</taxon>
        <taxon>Lamiales</taxon>
        <taxon>Pedaliaceae</taxon>
        <taxon>Sesamum</taxon>
    </lineage>
</organism>
<dbReference type="PANTHER" id="PTHR11439">
    <property type="entry name" value="GAG-POL-RELATED RETROTRANSPOSON"/>
    <property type="match status" value="1"/>
</dbReference>
<dbReference type="EMBL" id="JACGWN010000003">
    <property type="protein sequence ID" value="KAL0456481.1"/>
    <property type="molecule type" value="Genomic_DNA"/>
</dbReference>
<reference evidence="2" key="1">
    <citation type="submission" date="2020-06" db="EMBL/GenBank/DDBJ databases">
        <authorList>
            <person name="Li T."/>
            <person name="Hu X."/>
            <person name="Zhang T."/>
            <person name="Song X."/>
            <person name="Zhang H."/>
            <person name="Dai N."/>
            <person name="Sheng W."/>
            <person name="Hou X."/>
            <person name="Wei L."/>
        </authorList>
    </citation>
    <scope>NUCLEOTIDE SEQUENCE</scope>
    <source>
        <strain evidence="2">KEN1</strain>
        <tissue evidence="2">Leaf</tissue>
    </source>
</reference>
<protein>
    <submittedName>
        <fullName evidence="2">Copia protein</fullName>
    </submittedName>
</protein>
<gene>
    <name evidence="2" type="ORF">Slati_0987300</name>
</gene>
<evidence type="ECO:0000313" key="2">
    <source>
        <dbReference type="EMBL" id="KAL0456481.1"/>
    </source>
</evidence>
<dbReference type="AlphaFoldDB" id="A0AAW2XUP1"/>
<dbReference type="SUPFAM" id="SSF56672">
    <property type="entry name" value="DNA/RNA polymerases"/>
    <property type="match status" value="1"/>
</dbReference>
<reference evidence="2" key="2">
    <citation type="journal article" date="2024" name="Plant">
        <title>Genomic evolution and insights into agronomic trait innovations of Sesamum species.</title>
        <authorList>
            <person name="Miao H."/>
            <person name="Wang L."/>
            <person name="Qu L."/>
            <person name="Liu H."/>
            <person name="Sun Y."/>
            <person name="Le M."/>
            <person name="Wang Q."/>
            <person name="Wei S."/>
            <person name="Zheng Y."/>
            <person name="Lin W."/>
            <person name="Duan Y."/>
            <person name="Cao H."/>
            <person name="Xiong S."/>
            <person name="Wang X."/>
            <person name="Wei L."/>
            <person name="Li C."/>
            <person name="Ma Q."/>
            <person name="Ju M."/>
            <person name="Zhao R."/>
            <person name="Li G."/>
            <person name="Mu C."/>
            <person name="Tian Q."/>
            <person name="Mei H."/>
            <person name="Zhang T."/>
            <person name="Gao T."/>
            <person name="Zhang H."/>
        </authorList>
    </citation>
    <scope>NUCLEOTIDE SEQUENCE</scope>
    <source>
        <strain evidence="2">KEN1</strain>
    </source>
</reference>
<proteinExistence type="predicted"/>
<comment type="caution">
    <text evidence="2">The sequence shown here is derived from an EMBL/GenBank/DDBJ whole genome shotgun (WGS) entry which is preliminary data.</text>
</comment>
<dbReference type="Pfam" id="PF07727">
    <property type="entry name" value="RVT_2"/>
    <property type="match status" value="1"/>
</dbReference>
<dbReference type="PANTHER" id="PTHR11439:SF465">
    <property type="entry name" value="REVERSE TRANSCRIPTASE TY1_COPIA-TYPE DOMAIN-CONTAINING PROTEIN"/>
    <property type="match status" value="1"/>
</dbReference>
<dbReference type="InterPro" id="IPR013103">
    <property type="entry name" value="RVT_2"/>
</dbReference>
<dbReference type="InterPro" id="IPR043502">
    <property type="entry name" value="DNA/RNA_pol_sf"/>
</dbReference>